<dbReference type="SUPFAM" id="SSF54631">
    <property type="entry name" value="CBS-domain pair"/>
    <property type="match status" value="1"/>
</dbReference>
<dbReference type="STRING" id="149040.A0A194XN14"/>
<accession>A0A194XN14</accession>
<dbReference type="OrthoDB" id="5353557at2759"/>
<feature type="transmembrane region" description="Helical" evidence="4">
    <location>
        <begin position="93"/>
        <end position="112"/>
    </location>
</feature>
<gene>
    <name evidence="7" type="ORF">LY89DRAFT_380048</name>
</gene>
<feature type="domain" description="CNNM transmembrane" evidence="6">
    <location>
        <begin position="1"/>
        <end position="157"/>
    </location>
</feature>
<dbReference type="GO" id="GO:0030026">
    <property type="term" value="P:intracellular manganese ion homeostasis"/>
    <property type="evidence" value="ECO:0007669"/>
    <property type="project" value="TreeGrafter"/>
</dbReference>
<keyword evidence="3 4" id="KW-0472">Membrane</keyword>
<feature type="domain" description="CBS" evidence="5">
    <location>
        <begin position="241"/>
        <end position="302"/>
    </location>
</feature>
<sequence>MGQDQVQLQVIAQSGTRSDRDNARKVLNVLQRGRHWVLVSLLLGNVITNEALPILLDQDVKGGWFAVLASTILIVVFGEIIPQSLCAKHGLAIGAWSSRYVLWVMYVLYPVAYPIAKLLDRLLGASHGLFFDRDGLKSFVMLHECLNFSTERLNKEEVTVISSMLDLNSRPVSGIMTPFAKLYTLGTNQPLDEMTRYNILNSGYSCIPVHMEHHATTFVGILQVKSLVALNLMEQITIGQLNLESMVVVRPNASCQELIHVFRDRKVKMILVTERGTPHGEPLGIVTSRDLMNELIGDPLSFKEGE</sequence>
<evidence type="ECO:0000313" key="7">
    <source>
        <dbReference type="EMBL" id="KUJ21655.1"/>
    </source>
</evidence>
<dbReference type="AlphaFoldDB" id="A0A194XN14"/>
<name>A0A194XN14_MOLSC</name>
<dbReference type="GeneID" id="28816848"/>
<keyword evidence="3 4" id="KW-1133">Transmembrane helix</keyword>
<feature type="transmembrane region" description="Helical" evidence="4">
    <location>
        <begin position="35"/>
        <end position="56"/>
    </location>
</feature>
<dbReference type="RefSeq" id="XP_018076010.1">
    <property type="nucleotide sequence ID" value="XM_018207122.1"/>
</dbReference>
<dbReference type="PANTHER" id="PTHR12064">
    <property type="entry name" value="METAL TRANSPORTER CNNM"/>
    <property type="match status" value="1"/>
</dbReference>
<evidence type="ECO:0000256" key="2">
    <source>
        <dbReference type="PROSITE-ProRule" id="PRU00703"/>
    </source>
</evidence>
<keyword evidence="2" id="KW-0129">CBS domain</keyword>
<keyword evidence="3 4" id="KW-0812">Transmembrane</keyword>
<evidence type="ECO:0000256" key="3">
    <source>
        <dbReference type="PROSITE-ProRule" id="PRU01193"/>
    </source>
</evidence>
<dbReference type="Pfam" id="PF01595">
    <property type="entry name" value="CNNM"/>
    <property type="match status" value="1"/>
</dbReference>
<dbReference type="Pfam" id="PF00571">
    <property type="entry name" value="CBS"/>
    <property type="match status" value="1"/>
</dbReference>
<evidence type="ECO:0000256" key="4">
    <source>
        <dbReference type="SAM" id="Phobius"/>
    </source>
</evidence>
<dbReference type="PROSITE" id="PS51371">
    <property type="entry name" value="CBS"/>
    <property type="match status" value="1"/>
</dbReference>
<protein>
    <submittedName>
        <fullName evidence="7">DUF21-domain-containing protein</fullName>
    </submittedName>
</protein>
<dbReference type="PROSITE" id="PS51846">
    <property type="entry name" value="CNNM"/>
    <property type="match status" value="1"/>
</dbReference>
<dbReference type="Proteomes" id="UP000070700">
    <property type="component" value="Unassembled WGS sequence"/>
</dbReference>
<dbReference type="SMART" id="SM00116">
    <property type="entry name" value="CBS"/>
    <property type="match status" value="1"/>
</dbReference>
<dbReference type="InterPro" id="IPR046342">
    <property type="entry name" value="CBS_dom_sf"/>
</dbReference>
<dbReference type="GO" id="GO:0005737">
    <property type="term" value="C:cytoplasm"/>
    <property type="evidence" value="ECO:0007669"/>
    <property type="project" value="TreeGrafter"/>
</dbReference>
<evidence type="ECO:0000256" key="1">
    <source>
        <dbReference type="ARBA" id="ARBA00022737"/>
    </source>
</evidence>
<evidence type="ECO:0000259" key="5">
    <source>
        <dbReference type="PROSITE" id="PS51371"/>
    </source>
</evidence>
<dbReference type="InterPro" id="IPR045095">
    <property type="entry name" value="ACDP"/>
</dbReference>
<keyword evidence="1" id="KW-0677">Repeat</keyword>
<dbReference type="PANTHER" id="PTHR12064:SF97">
    <property type="entry name" value="METAL TRANSPORTER CNNM-5"/>
    <property type="match status" value="1"/>
</dbReference>
<dbReference type="GO" id="GO:0010960">
    <property type="term" value="P:magnesium ion homeostasis"/>
    <property type="evidence" value="ECO:0007669"/>
    <property type="project" value="InterPro"/>
</dbReference>
<feature type="transmembrane region" description="Helical" evidence="4">
    <location>
        <begin position="62"/>
        <end position="81"/>
    </location>
</feature>
<dbReference type="InParanoid" id="A0A194XN14"/>
<proteinExistence type="predicted"/>
<reference evidence="7 8" key="1">
    <citation type="submission" date="2015-10" db="EMBL/GenBank/DDBJ databases">
        <title>Full genome of DAOMC 229536 Phialocephala scopiformis, a fungal endophyte of spruce producing the potent anti-insectan compound rugulosin.</title>
        <authorList>
            <consortium name="DOE Joint Genome Institute"/>
            <person name="Walker A.K."/>
            <person name="Frasz S.L."/>
            <person name="Seifert K.A."/>
            <person name="Miller J.D."/>
            <person name="Mondo S.J."/>
            <person name="Labutti K."/>
            <person name="Lipzen A."/>
            <person name="Dockter R."/>
            <person name="Kennedy M."/>
            <person name="Grigoriev I.V."/>
            <person name="Spatafora J.W."/>
        </authorList>
    </citation>
    <scope>NUCLEOTIDE SEQUENCE [LARGE SCALE GENOMIC DNA]</scope>
    <source>
        <strain evidence="7 8">CBS 120377</strain>
    </source>
</reference>
<dbReference type="KEGG" id="psco:LY89DRAFT_380048"/>
<dbReference type="InterPro" id="IPR002550">
    <property type="entry name" value="CNNM"/>
</dbReference>
<dbReference type="InterPro" id="IPR000644">
    <property type="entry name" value="CBS_dom"/>
</dbReference>
<dbReference type="Gene3D" id="3.10.580.10">
    <property type="entry name" value="CBS-domain"/>
    <property type="match status" value="1"/>
</dbReference>
<dbReference type="GO" id="GO:0016020">
    <property type="term" value="C:membrane"/>
    <property type="evidence" value="ECO:0007669"/>
    <property type="project" value="UniProtKB-UniRule"/>
</dbReference>
<evidence type="ECO:0000313" key="8">
    <source>
        <dbReference type="Proteomes" id="UP000070700"/>
    </source>
</evidence>
<dbReference type="EMBL" id="KQ947407">
    <property type="protein sequence ID" value="KUJ21655.1"/>
    <property type="molecule type" value="Genomic_DNA"/>
</dbReference>
<organism evidence="7 8">
    <name type="scientific">Mollisia scopiformis</name>
    <name type="common">Conifer needle endophyte fungus</name>
    <name type="synonym">Phialocephala scopiformis</name>
    <dbReference type="NCBI Taxonomy" id="149040"/>
    <lineage>
        <taxon>Eukaryota</taxon>
        <taxon>Fungi</taxon>
        <taxon>Dikarya</taxon>
        <taxon>Ascomycota</taxon>
        <taxon>Pezizomycotina</taxon>
        <taxon>Leotiomycetes</taxon>
        <taxon>Helotiales</taxon>
        <taxon>Mollisiaceae</taxon>
        <taxon>Mollisia</taxon>
    </lineage>
</organism>
<evidence type="ECO:0000259" key="6">
    <source>
        <dbReference type="PROSITE" id="PS51846"/>
    </source>
</evidence>
<keyword evidence="8" id="KW-1185">Reference proteome</keyword>